<organism evidence="1 2">
    <name type="scientific">Cryptococcus gattii EJB2</name>
    <dbReference type="NCBI Taxonomy" id="1296103"/>
    <lineage>
        <taxon>Eukaryota</taxon>
        <taxon>Fungi</taxon>
        <taxon>Dikarya</taxon>
        <taxon>Basidiomycota</taxon>
        <taxon>Agaricomycotina</taxon>
        <taxon>Tremellomycetes</taxon>
        <taxon>Tremellales</taxon>
        <taxon>Cryptococcaceae</taxon>
        <taxon>Cryptococcus</taxon>
        <taxon>Cryptococcus gattii species complex</taxon>
    </lineage>
</organism>
<keyword evidence="2" id="KW-1185">Reference proteome</keyword>
<proteinExistence type="predicted"/>
<protein>
    <submittedName>
        <fullName evidence="1">Uncharacterized protein</fullName>
    </submittedName>
</protein>
<reference evidence="1 2" key="1">
    <citation type="submission" date="2015-01" db="EMBL/GenBank/DDBJ databases">
        <title>The Genome Sequence of Cryptococcus gattii EJB2.</title>
        <authorList>
            <consortium name="The Broad Institute Genomics Platform"/>
            <person name="Cuomo C."/>
            <person name="Litvintseva A."/>
            <person name="Chen Y."/>
            <person name="Heitman J."/>
            <person name="Sun S."/>
            <person name="Springer D."/>
            <person name="Dromer F."/>
            <person name="Young S."/>
            <person name="Zeng Q."/>
            <person name="Gargeya S."/>
            <person name="Abouelleil A."/>
            <person name="Alvarado L."/>
            <person name="Chapman S.B."/>
            <person name="Gainer-Dewar J."/>
            <person name="Goldberg J."/>
            <person name="Griggs A."/>
            <person name="Gujja S."/>
            <person name="Hansen M."/>
            <person name="Howarth C."/>
            <person name="Imamovic A."/>
            <person name="Larimer J."/>
            <person name="Murphy C."/>
            <person name="Naylor J."/>
            <person name="Pearson M."/>
            <person name="Priest M."/>
            <person name="Roberts A."/>
            <person name="Saif S."/>
            <person name="Shea T."/>
            <person name="Sykes S."/>
            <person name="Wortman J."/>
            <person name="Nusbaum C."/>
            <person name="Birren B."/>
        </authorList>
    </citation>
    <scope>NUCLEOTIDE SEQUENCE [LARGE SCALE GENOMIC DNA]</scope>
    <source>
        <strain evidence="1 2">EJB2</strain>
    </source>
</reference>
<sequence length="25" mass="2896">MSLNRAETKKSRPKCLVLLDLEGFF</sequence>
<accession>A0ABR5C2E1</accession>
<evidence type="ECO:0000313" key="1">
    <source>
        <dbReference type="EMBL" id="KIR82079.1"/>
    </source>
</evidence>
<dbReference type="Proteomes" id="UP000054272">
    <property type="component" value="Unassembled WGS sequence"/>
</dbReference>
<gene>
    <name evidence="1" type="ORF">I306_00824</name>
</gene>
<dbReference type="EMBL" id="KN848580">
    <property type="protein sequence ID" value="KIR82079.1"/>
    <property type="molecule type" value="Genomic_DNA"/>
</dbReference>
<evidence type="ECO:0000313" key="2">
    <source>
        <dbReference type="Proteomes" id="UP000054272"/>
    </source>
</evidence>
<name>A0ABR5C2E1_9TREE</name>